<dbReference type="PROSITE" id="PS50893">
    <property type="entry name" value="ABC_TRANSPORTER_2"/>
    <property type="match status" value="1"/>
</dbReference>
<dbReference type="STRING" id="1123384.AJ81_10170"/>
<dbReference type="GO" id="GO:0016887">
    <property type="term" value="F:ATP hydrolysis activity"/>
    <property type="evidence" value="ECO:0007669"/>
    <property type="project" value="InterPro"/>
</dbReference>
<dbReference type="Gene3D" id="3.40.50.300">
    <property type="entry name" value="P-loop containing nucleotide triphosphate hydrolases"/>
    <property type="match status" value="1"/>
</dbReference>
<sequence>MIRVEHLRKNFSGKQVLSDVSFFVEPGSILALVGPNGAGKTTTIRCITGVLKPDAGSVTLFGERFEHVTSHTAKQRIAVVPEERVVFRNFSGADYAQLWASLYPKWDDSIFSNFVARYGFDLSQKVESYSIGMKTLFLLGLCISSQADVLILDEPTQHLDPTVRLEVMSLLKEYVDGERSAIVSSHEIFELEEYATHMAIIKEGRIIYTDSIDEAKEKHRIVEKGESIQDGEVVGLVGQNVLVKASSDVGKYPKLSEIVVAYLTGKSERKLALK</sequence>
<gene>
    <name evidence="4" type="ORF">AJ81_10170</name>
</gene>
<dbReference type="CDD" id="cd03230">
    <property type="entry name" value="ABC_DR_subfamily_A"/>
    <property type="match status" value="1"/>
</dbReference>
<accession>A0A0X1KTD3</accession>
<dbReference type="SUPFAM" id="SSF52540">
    <property type="entry name" value="P-loop containing nucleoside triphosphate hydrolases"/>
    <property type="match status" value="1"/>
</dbReference>
<dbReference type="AlphaFoldDB" id="A0A0X1KTD3"/>
<proteinExistence type="predicted"/>
<dbReference type="EMBL" id="CP007141">
    <property type="protein sequence ID" value="AJC74481.1"/>
    <property type="molecule type" value="Genomic_DNA"/>
</dbReference>
<keyword evidence="2" id="KW-0067">ATP-binding</keyword>
<evidence type="ECO:0000256" key="2">
    <source>
        <dbReference type="ARBA" id="ARBA00022840"/>
    </source>
</evidence>
<name>A0A0X1KTD3_9THEM</name>
<dbReference type="InterPro" id="IPR003593">
    <property type="entry name" value="AAA+_ATPase"/>
</dbReference>
<dbReference type="PaxDb" id="1123384-AJ81_10170"/>
<evidence type="ECO:0000256" key="1">
    <source>
        <dbReference type="ARBA" id="ARBA00022741"/>
    </source>
</evidence>
<evidence type="ECO:0000313" key="5">
    <source>
        <dbReference type="Proteomes" id="UP000077469"/>
    </source>
</evidence>
<protein>
    <submittedName>
        <fullName evidence="4">Multidrug ABC transporter ATPase</fullName>
    </submittedName>
</protein>
<dbReference type="PANTHER" id="PTHR43158">
    <property type="entry name" value="SKFA PEPTIDE EXPORT ATP-BINDING PROTEIN SKFE"/>
    <property type="match status" value="1"/>
</dbReference>
<dbReference type="InterPro" id="IPR027417">
    <property type="entry name" value="P-loop_NTPase"/>
</dbReference>
<dbReference type="Pfam" id="PF00005">
    <property type="entry name" value="ABC_tran"/>
    <property type="match status" value="1"/>
</dbReference>
<keyword evidence="5" id="KW-1185">Reference proteome</keyword>
<organism evidence="4 5">
    <name type="scientific">Pseudothermotoga hypogea DSM 11164 = NBRC 106472</name>
    <dbReference type="NCBI Taxonomy" id="1123384"/>
    <lineage>
        <taxon>Bacteria</taxon>
        <taxon>Thermotogati</taxon>
        <taxon>Thermotogota</taxon>
        <taxon>Thermotogae</taxon>
        <taxon>Thermotogales</taxon>
        <taxon>Thermotogaceae</taxon>
        <taxon>Pseudothermotoga</taxon>
    </lineage>
</organism>
<dbReference type="GO" id="GO:0005524">
    <property type="term" value="F:ATP binding"/>
    <property type="evidence" value="ECO:0007669"/>
    <property type="project" value="UniProtKB-KW"/>
</dbReference>
<feature type="domain" description="ABC transporter" evidence="3">
    <location>
        <begin position="2"/>
        <end position="228"/>
    </location>
</feature>
<dbReference type="RefSeq" id="WP_031502649.1">
    <property type="nucleotide sequence ID" value="NC_022795.1"/>
</dbReference>
<dbReference type="KEGG" id="phy:AJ81_10170"/>
<reference evidence="4 5" key="1">
    <citation type="submission" date="2014-01" db="EMBL/GenBank/DDBJ databases">
        <title>Genome sequencing of Thermotog hypogea.</title>
        <authorList>
            <person name="Zhang X."/>
            <person name="Alvare G."/>
            <person name="Fristensky B."/>
            <person name="Chen L."/>
            <person name="Suen T."/>
            <person name="Chen Q."/>
            <person name="Ma K."/>
        </authorList>
    </citation>
    <scope>NUCLEOTIDE SEQUENCE [LARGE SCALE GENOMIC DNA]</scope>
    <source>
        <strain evidence="4 5">DSM 11164</strain>
    </source>
</reference>
<keyword evidence="1" id="KW-0547">Nucleotide-binding</keyword>
<dbReference type="PANTHER" id="PTHR43158:SF2">
    <property type="entry name" value="SKFA PEPTIDE EXPORT ATP-BINDING PROTEIN SKFE"/>
    <property type="match status" value="1"/>
</dbReference>
<evidence type="ECO:0000313" key="4">
    <source>
        <dbReference type="EMBL" id="AJC74481.1"/>
    </source>
</evidence>
<dbReference type="SMART" id="SM00382">
    <property type="entry name" value="AAA"/>
    <property type="match status" value="1"/>
</dbReference>
<dbReference type="Proteomes" id="UP000077469">
    <property type="component" value="Chromosome"/>
</dbReference>
<evidence type="ECO:0000259" key="3">
    <source>
        <dbReference type="PROSITE" id="PS50893"/>
    </source>
</evidence>
<dbReference type="PATRIC" id="fig|1123384.7.peg.2042"/>
<dbReference type="InterPro" id="IPR003439">
    <property type="entry name" value="ABC_transporter-like_ATP-bd"/>
</dbReference>
<dbReference type="OrthoDB" id="9804819at2"/>